<reference evidence="6 7" key="1">
    <citation type="journal article" date="2012" name="BMC Genomics">
        <title>Comparative genomic analysis and phylogenetic position of Theileria equi.</title>
        <authorList>
            <person name="Kappmeyer L.S."/>
            <person name="Thiagarajan M."/>
            <person name="Herndon D.R."/>
            <person name="Ramsay J.D."/>
            <person name="Caler E."/>
            <person name="Djikeng A."/>
            <person name="Gillespie J.J."/>
            <person name="Lau A.O."/>
            <person name="Roalson E.H."/>
            <person name="Silva J.C."/>
            <person name="Silva M.G."/>
            <person name="Suarez C.E."/>
            <person name="Ueti M.W."/>
            <person name="Nene V.M."/>
            <person name="Mealey R.H."/>
            <person name="Knowles D.P."/>
            <person name="Brayton K.A."/>
        </authorList>
    </citation>
    <scope>NUCLEOTIDE SEQUENCE [LARGE SCALE GENOMIC DNA]</scope>
    <source>
        <strain evidence="6 7">WA</strain>
    </source>
</reference>
<dbReference type="GeneID" id="15803571"/>
<dbReference type="AlphaFoldDB" id="L0AZK8"/>
<dbReference type="RefSeq" id="XP_004829995.1">
    <property type="nucleotide sequence ID" value="XM_004829938.1"/>
</dbReference>
<evidence type="ECO:0000256" key="1">
    <source>
        <dbReference type="ARBA" id="ARBA00004123"/>
    </source>
</evidence>
<dbReference type="GO" id="GO:0000408">
    <property type="term" value="C:EKC/KEOPS complex"/>
    <property type="evidence" value="ECO:0007669"/>
    <property type="project" value="TreeGrafter"/>
</dbReference>
<keyword evidence="3" id="KW-0819">tRNA processing</keyword>
<dbReference type="VEuPathDB" id="PiroplasmaDB:BEWA_031820"/>
<dbReference type="EMBL" id="CP001669">
    <property type="protein sequence ID" value="AFZ80329.1"/>
    <property type="molecule type" value="Genomic_DNA"/>
</dbReference>
<dbReference type="Pfam" id="PF08617">
    <property type="entry name" value="CGI-121"/>
    <property type="match status" value="1"/>
</dbReference>
<name>L0AZK8_THEEQ</name>
<comment type="subcellular location">
    <subcellularLocation>
        <location evidence="1">Nucleus</location>
    </subcellularLocation>
</comment>
<dbReference type="GO" id="GO:0005634">
    <property type="term" value="C:nucleus"/>
    <property type="evidence" value="ECO:0007669"/>
    <property type="project" value="UniProtKB-SubCell"/>
</dbReference>
<evidence type="ECO:0000256" key="2">
    <source>
        <dbReference type="ARBA" id="ARBA00005546"/>
    </source>
</evidence>
<accession>L0AZK8</accession>
<dbReference type="OrthoDB" id="329139at2759"/>
<sequence>MSKELFVAKVPIGLLGDFESLDPNQTGSIDIHIQLYRKVSNVEVILERIVEINKDNELVANGFTVGTSNERISKFKRCYLAIKPEMVVSTDHVTHSVCRAIANVLNDKTVTGNLSTEILYFLGGSTSVTSCIEQMSIPKGQNSLPLLLVGIISNLAQDDVSNLIDGELDDLENLPKYTDVDAIIKVSV</sequence>
<dbReference type="SUPFAM" id="SSF143870">
    <property type="entry name" value="PF0523-like"/>
    <property type="match status" value="1"/>
</dbReference>
<keyword evidence="7" id="KW-1185">Reference proteome</keyword>
<dbReference type="PANTHER" id="PTHR15840:SF10">
    <property type="entry name" value="EKC_KEOPS COMPLEX SUBUNIT TPRKB"/>
    <property type="match status" value="1"/>
</dbReference>
<dbReference type="InterPro" id="IPR013926">
    <property type="entry name" value="CGI121/TPRKB"/>
</dbReference>
<dbReference type="GO" id="GO:0005829">
    <property type="term" value="C:cytosol"/>
    <property type="evidence" value="ECO:0007669"/>
    <property type="project" value="TreeGrafter"/>
</dbReference>
<dbReference type="KEGG" id="beq:BEWA_031820"/>
<comment type="similarity">
    <text evidence="2 5">Belongs to the CGI121/TPRKB family.</text>
</comment>
<evidence type="ECO:0000313" key="7">
    <source>
        <dbReference type="Proteomes" id="UP000031512"/>
    </source>
</evidence>
<dbReference type="eggNOG" id="ENOG502QXR4">
    <property type="taxonomic scope" value="Eukaryota"/>
</dbReference>
<keyword evidence="4 5" id="KW-0539">Nucleus</keyword>
<dbReference type="Proteomes" id="UP000031512">
    <property type="component" value="Chromosome 1"/>
</dbReference>
<dbReference type="Gene3D" id="3.30.2380.10">
    <property type="entry name" value="CGI121/TPRKB"/>
    <property type="match status" value="1"/>
</dbReference>
<evidence type="ECO:0000313" key="6">
    <source>
        <dbReference type="EMBL" id="AFZ80329.1"/>
    </source>
</evidence>
<evidence type="ECO:0000256" key="5">
    <source>
        <dbReference type="RuleBase" id="RU004398"/>
    </source>
</evidence>
<evidence type="ECO:0000256" key="4">
    <source>
        <dbReference type="ARBA" id="ARBA00023242"/>
    </source>
</evidence>
<dbReference type="GO" id="GO:0002949">
    <property type="term" value="P:tRNA threonylcarbamoyladenosine modification"/>
    <property type="evidence" value="ECO:0007669"/>
    <property type="project" value="TreeGrafter"/>
</dbReference>
<proteinExistence type="inferred from homology"/>
<gene>
    <name evidence="6" type="ORF">BEWA_031820</name>
</gene>
<dbReference type="InterPro" id="IPR036504">
    <property type="entry name" value="CGI121/TPRKB_sf"/>
</dbReference>
<protein>
    <submittedName>
        <fullName evidence="6">Uncharacterized protein</fullName>
    </submittedName>
</protein>
<dbReference type="PANTHER" id="PTHR15840">
    <property type="entry name" value="CGI-121 FAMILY MEMBER"/>
    <property type="match status" value="1"/>
</dbReference>
<organism evidence="6 7">
    <name type="scientific">Theileria equi strain WA</name>
    <dbReference type="NCBI Taxonomy" id="1537102"/>
    <lineage>
        <taxon>Eukaryota</taxon>
        <taxon>Sar</taxon>
        <taxon>Alveolata</taxon>
        <taxon>Apicomplexa</taxon>
        <taxon>Aconoidasida</taxon>
        <taxon>Piroplasmida</taxon>
        <taxon>Theileriidae</taxon>
        <taxon>Theileria</taxon>
    </lineage>
</organism>
<evidence type="ECO:0000256" key="3">
    <source>
        <dbReference type="ARBA" id="ARBA00022694"/>
    </source>
</evidence>